<feature type="region of interest" description="Disordered" evidence="1">
    <location>
        <begin position="270"/>
        <end position="294"/>
    </location>
</feature>
<feature type="compositionally biased region" description="Basic residues" evidence="1">
    <location>
        <begin position="274"/>
        <end position="284"/>
    </location>
</feature>
<dbReference type="PANTHER" id="PTHR33803:SF3">
    <property type="entry name" value="BLL1974 PROTEIN"/>
    <property type="match status" value="1"/>
</dbReference>
<evidence type="ECO:0000313" key="3">
    <source>
        <dbReference type="EMBL" id="SCB56127.1"/>
    </source>
</evidence>
<feature type="compositionally biased region" description="Basic and acidic residues" evidence="1">
    <location>
        <begin position="285"/>
        <end position="294"/>
    </location>
</feature>
<evidence type="ECO:0000259" key="2">
    <source>
        <dbReference type="Pfam" id="PF05598"/>
    </source>
</evidence>
<feature type="domain" description="Transposase InsH N-terminal" evidence="2">
    <location>
        <begin position="18"/>
        <end position="114"/>
    </location>
</feature>
<dbReference type="Proteomes" id="UP000199184">
    <property type="component" value="Unassembled WGS sequence"/>
</dbReference>
<protein>
    <submittedName>
        <fullName evidence="3">Transposase domain</fullName>
    </submittedName>
</protein>
<evidence type="ECO:0000313" key="4">
    <source>
        <dbReference type="Proteomes" id="UP000199184"/>
    </source>
</evidence>
<name>A0A1C3XV10_9BRAD</name>
<evidence type="ECO:0000256" key="1">
    <source>
        <dbReference type="SAM" id="MobiDB-lite"/>
    </source>
</evidence>
<accession>A0A1C3XV10</accession>
<dbReference type="Pfam" id="PF05598">
    <property type="entry name" value="DUF772"/>
    <property type="match status" value="1"/>
</dbReference>
<sequence>MRPKKHKTTDRTICSGRRLDQIINMKHELVQLAGKIAWDWIDGEIAPLYSEDGRPGIETRFMIGLLLLKHICGLSDEGGERWVHDPYFQFFTGEEFFQHAFAHERSDLSHWRKRLGDKLALLLAESLRVAHEARALRSQDLKRVTVGTMVQPTAITFRTDAKLLHAAIKGLNRLARRHRVRLQQSYARVAKAAAMMAGRYAHAKQFRRHQGQLRILRSRLGRIIRDIRRRIEGQPALEEAFALPLGRTAQIRSQQQRQRGWKLYSFPCSGGGVHRQRQGRRALPVRREGLHRNQ</sequence>
<dbReference type="AlphaFoldDB" id="A0A1C3XV10"/>
<reference evidence="4" key="1">
    <citation type="submission" date="2016-08" db="EMBL/GenBank/DDBJ databases">
        <authorList>
            <person name="Varghese N."/>
            <person name="Submissions Spin"/>
        </authorList>
    </citation>
    <scope>NUCLEOTIDE SEQUENCE [LARGE SCALE GENOMIC DNA]</scope>
    <source>
        <strain evidence="4">ERR11</strain>
    </source>
</reference>
<dbReference type="InterPro" id="IPR008490">
    <property type="entry name" value="Transposase_InsH_N"/>
</dbReference>
<dbReference type="EMBL" id="FMAI01000082">
    <property type="protein sequence ID" value="SCB56127.1"/>
    <property type="molecule type" value="Genomic_DNA"/>
</dbReference>
<organism evidence="3 4">
    <name type="scientific">Bradyrhizobium shewense</name>
    <dbReference type="NCBI Taxonomy" id="1761772"/>
    <lineage>
        <taxon>Bacteria</taxon>
        <taxon>Pseudomonadati</taxon>
        <taxon>Pseudomonadota</taxon>
        <taxon>Alphaproteobacteria</taxon>
        <taxon>Hyphomicrobiales</taxon>
        <taxon>Nitrobacteraceae</taxon>
        <taxon>Bradyrhizobium</taxon>
    </lineage>
</organism>
<gene>
    <name evidence="3" type="ORF">GA0061098_10822</name>
</gene>
<keyword evidence="4" id="KW-1185">Reference proteome</keyword>
<proteinExistence type="predicted"/>
<dbReference type="PANTHER" id="PTHR33803">
    <property type="entry name" value="IS1478 TRANSPOSASE"/>
    <property type="match status" value="1"/>
</dbReference>